<accession>A0A382VFF0</accession>
<dbReference type="Gene3D" id="3.20.20.70">
    <property type="entry name" value="Aldolase class I"/>
    <property type="match status" value="1"/>
</dbReference>
<dbReference type="SUPFAM" id="SSF51569">
    <property type="entry name" value="Aldolase"/>
    <property type="match status" value="1"/>
</dbReference>
<dbReference type="AlphaFoldDB" id="A0A382VFF0"/>
<feature type="non-terminal residue" evidence="1">
    <location>
        <position position="68"/>
    </location>
</feature>
<sequence>MIDELVFNLDRFKEAPVLGIIRGVTLDSINCALDASVSGGLKFVELALNTENALPLIELASRQYSNVL</sequence>
<dbReference type="EMBL" id="UINC01151173">
    <property type="protein sequence ID" value="SVD44621.1"/>
    <property type="molecule type" value="Genomic_DNA"/>
</dbReference>
<evidence type="ECO:0000313" key="1">
    <source>
        <dbReference type="EMBL" id="SVD44621.1"/>
    </source>
</evidence>
<name>A0A382VFF0_9ZZZZ</name>
<dbReference type="InterPro" id="IPR013785">
    <property type="entry name" value="Aldolase_TIM"/>
</dbReference>
<proteinExistence type="predicted"/>
<reference evidence="1" key="1">
    <citation type="submission" date="2018-05" db="EMBL/GenBank/DDBJ databases">
        <authorList>
            <person name="Lanie J.A."/>
            <person name="Ng W.-L."/>
            <person name="Kazmierczak K.M."/>
            <person name="Andrzejewski T.M."/>
            <person name="Davidsen T.M."/>
            <person name="Wayne K.J."/>
            <person name="Tettelin H."/>
            <person name="Glass J.I."/>
            <person name="Rusch D."/>
            <person name="Podicherti R."/>
            <person name="Tsui H.-C.T."/>
            <person name="Winkler M.E."/>
        </authorList>
    </citation>
    <scope>NUCLEOTIDE SEQUENCE</scope>
</reference>
<gene>
    <name evidence="1" type="ORF">METZ01_LOCUS397475</name>
</gene>
<protein>
    <submittedName>
        <fullName evidence="1">Uncharacterized protein</fullName>
    </submittedName>
</protein>
<organism evidence="1">
    <name type="scientific">marine metagenome</name>
    <dbReference type="NCBI Taxonomy" id="408172"/>
    <lineage>
        <taxon>unclassified sequences</taxon>
        <taxon>metagenomes</taxon>
        <taxon>ecological metagenomes</taxon>
    </lineage>
</organism>